<accession>A0A059D8Y5</accession>
<evidence type="ECO:0000313" key="1">
    <source>
        <dbReference type="EMBL" id="KCW87037.1"/>
    </source>
</evidence>
<gene>
    <name evidence="1" type="ORF">EUGRSUZ_B03583</name>
</gene>
<organism evidence="1">
    <name type="scientific">Eucalyptus grandis</name>
    <name type="common">Flooded gum</name>
    <dbReference type="NCBI Taxonomy" id="71139"/>
    <lineage>
        <taxon>Eukaryota</taxon>
        <taxon>Viridiplantae</taxon>
        <taxon>Streptophyta</taxon>
        <taxon>Embryophyta</taxon>
        <taxon>Tracheophyta</taxon>
        <taxon>Spermatophyta</taxon>
        <taxon>Magnoliopsida</taxon>
        <taxon>eudicotyledons</taxon>
        <taxon>Gunneridae</taxon>
        <taxon>Pentapetalae</taxon>
        <taxon>rosids</taxon>
        <taxon>malvids</taxon>
        <taxon>Myrtales</taxon>
        <taxon>Myrtaceae</taxon>
        <taxon>Myrtoideae</taxon>
        <taxon>Eucalypteae</taxon>
        <taxon>Eucalyptus</taxon>
    </lineage>
</organism>
<sequence length="104" mass="12305">MNHRSRVPIHFGPRMLERYVIVQFISWFIQVDSENRMFHQATAAFLSSPLPPRCTCLIPSNFGSNKIYPCQYIYIYTSLCNFTYTSVKISEMKTKIRMRKNRTS</sequence>
<proteinExistence type="predicted"/>
<dbReference type="Gramene" id="KCW87037">
    <property type="protein sequence ID" value="KCW87037"/>
    <property type="gene ID" value="EUGRSUZ_B03583"/>
</dbReference>
<name>A0A059D8Y5_EUCGR</name>
<dbReference type="InParanoid" id="A0A059D8Y5"/>
<reference evidence="1" key="1">
    <citation type="submission" date="2013-07" db="EMBL/GenBank/DDBJ databases">
        <title>The genome of Eucalyptus grandis.</title>
        <authorList>
            <person name="Schmutz J."/>
            <person name="Hayes R."/>
            <person name="Myburg A."/>
            <person name="Tuskan G."/>
            <person name="Grattapaglia D."/>
            <person name="Rokhsar D.S."/>
        </authorList>
    </citation>
    <scope>NUCLEOTIDE SEQUENCE</scope>
    <source>
        <tissue evidence="1">Leaf extractions</tissue>
    </source>
</reference>
<protein>
    <submittedName>
        <fullName evidence="1">Uncharacterized protein</fullName>
    </submittedName>
</protein>
<dbReference type="AlphaFoldDB" id="A0A059D8Y5"/>
<dbReference type="EMBL" id="KK198754">
    <property type="protein sequence ID" value="KCW87037.1"/>
    <property type="molecule type" value="Genomic_DNA"/>
</dbReference>